<evidence type="ECO:0000313" key="8">
    <source>
        <dbReference type="Proteomes" id="UP000298327"/>
    </source>
</evidence>
<proteinExistence type="inferred from homology"/>
<evidence type="ECO:0000313" key="7">
    <source>
        <dbReference type="EMBL" id="TFY59150.1"/>
    </source>
</evidence>
<feature type="compositionally biased region" description="Basic and acidic residues" evidence="6">
    <location>
        <begin position="327"/>
        <end position="344"/>
    </location>
</feature>
<dbReference type="Pfam" id="PF01535">
    <property type="entry name" value="PPR"/>
    <property type="match status" value="2"/>
</dbReference>
<dbReference type="OrthoDB" id="3255013at2759"/>
<sequence length="494" mass="54659">METANSLLAQMDRLGKSGESTVAVNVFAMTIIMSGYLRIGDKVKAKQVYDNMVARGIKPTSVTYSAILKAYCRDESEESVRIARDFLQVLVDTKPEERTWVPRDAPYSVALEQLHGPLISEFVRAGDPEEVEKLIQEMFNLGGEPSLATWSLLLKVYRRVGDIASVRAVWPNILDIAYHRPLAEARQQLPENSPREDLLRRGNGTLCGPLSMYMDALSVAGYHNEVAEIWQKLNEEGFAFDVHNWNQLVVALVRAGEPERAFSIVERIIIPSQRIEQEVPEERDASADSPLVFQEPPTAQEFDKNEVKQSVYRLAAAKLRRQSFGRRLQERDPRFRPSETRPDDPAQSLYTLSQISPLWMAWRAHRPTLRVLMAALGAAADGPAGAARAPAGRGGRARRRLGGAAAQGGARGGVVRADMRGIPGDGRARGGVRAQRDGAGGEACEAGHHRNIAYTIITWIQPPANQRTSETRDSETRPARVRIRMSTSSASSSM</sequence>
<dbReference type="Pfam" id="PF13041">
    <property type="entry name" value="PPR_2"/>
    <property type="match status" value="1"/>
</dbReference>
<dbReference type="PANTHER" id="PTHR47447:SF17">
    <property type="entry name" value="OS12G0638900 PROTEIN"/>
    <property type="match status" value="1"/>
</dbReference>
<dbReference type="Proteomes" id="UP000298327">
    <property type="component" value="Unassembled WGS sequence"/>
</dbReference>
<keyword evidence="8" id="KW-1185">Reference proteome</keyword>
<dbReference type="InterPro" id="IPR011990">
    <property type="entry name" value="TPR-like_helical_dom_sf"/>
</dbReference>
<evidence type="ECO:0000256" key="6">
    <source>
        <dbReference type="SAM" id="MobiDB-lite"/>
    </source>
</evidence>
<evidence type="ECO:0000256" key="2">
    <source>
        <dbReference type="ARBA" id="ARBA00022737"/>
    </source>
</evidence>
<feature type="repeat" description="PPR" evidence="5">
    <location>
        <begin position="25"/>
        <end position="59"/>
    </location>
</feature>
<comment type="similarity">
    <text evidence="1">Belongs to the CCM1 family.</text>
</comment>
<gene>
    <name evidence="7" type="ORF">EVG20_g7889</name>
</gene>
<reference evidence="7 8" key="1">
    <citation type="submission" date="2019-02" db="EMBL/GenBank/DDBJ databases">
        <title>Genome sequencing of the rare red list fungi Dentipellis fragilis.</title>
        <authorList>
            <person name="Buettner E."/>
            <person name="Kellner H."/>
        </authorList>
    </citation>
    <scope>NUCLEOTIDE SEQUENCE [LARGE SCALE GENOMIC DNA]</scope>
    <source>
        <strain evidence="7 8">DSM 105465</strain>
    </source>
</reference>
<feature type="region of interest" description="Disordered" evidence="6">
    <location>
        <begin position="326"/>
        <end position="347"/>
    </location>
</feature>
<comment type="caution">
    <text evidence="7">The sequence shown here is derived from an EMBL/GenBank/DDBJ whole genome shotgun (WGS) entry which is preliminary data.</text>
</comment>
<keyword evidence="2" id="KW-0677">Repeat</keyword>
<evidence type="ECO:0008006" key="9">
    <source>
        <dbReference type="Google" id="ProtNLM"/>
    </source>
</evidence>
<comment type="subunit">
    <text evidence="4">Binds to mitochondrial small subunit 15S rRNA.</text>
</comment>
<dbReference type="AlphaFoldDB" id="A0A4Y9YAT2"/>
<dbReference type="PANTHER" id="PTHR47447">
    <property type="entry name" value="OS03G0856100 PROTEIN"/>
    <property type="match status" value="1"/>
</dbReference>
<comment type="function">
    <text evidence="3">Regulates mitochondrial small subunit maturation by controlling 15S rRNA 5'-end processing. Localizes to the 5' precursor of the 15S rRNA in a position that is subsequently occupied by mS47 in the mature yeast mtSSU. Uses structure and sequence-specific RNA recognition, binding to a single-stranded region of the precursor and specifically recognizing bases -6 to -1. The exchange of Ccm1 for mS47 is coupled to the irreversible removal of precursor rRNA that is accompanied by conformational changes of the mitoribosomal proteins uS5m and mS26. These conformational changes signal completion of 5'-end rRNA processing through protection of the mature 5'-end of the 15S rRNA and stabilization of mS47. The removal of the 5' precursor together with the dissociation of Ccm1 may be catalyzed by the 5'-3' exoribonuclease Pet127. Involved in the specific removal of group I introns in mitochondrial encoded transcripts.</text>
</comment>
<organism evidence="7 8">
    <name type="scientific">Dentipellis fragilis</name>
    <dbReference type="NCBI Taxonomy" id="205917"/>
    <lineage>
        <taxon>Eukaryota</taxon>
        <taxon>Fungi</taxon>
        <taxon>Dikarya</taxon>
        <taxon>Basidiomycota</taxon>
        <taxon>Agaricomycotina</taxon>
        <taxon>Agaricomycetes</taxon>
        <taxon>Russulales</taxon>
        <taxon>Hericiaceae</taxon>
        <taxon>Dentipellis</taxon>
    </lineage>
</organism>
<evidence type="ECO:0000256" key="5">
    <source>
        <dbReference type="PROSITE-ProRule" id="PRU00708"/>
    </source>
</evidence>
<dbReference type="PROSITE" id="PS51375">
    <property type="entry name" value="PPR"/>
    <property type="match status" value="1"/>
</dbReference>
<feature type="region of interest" description="Disordered" evidence="6">
    <location>
        <begin position="415"/>
        <end position="443"/>
    </location>
</feature>
<evidence type="ECO:0000256" key="4">
    <source>
        <dbReference type="ARBA" id="ARBA00044511"/>
    </source>
</evidence>
<dbReference type="NCBIfam" id="TIGR00756">
    <property type="entry name" value="PPR"/>
    <property type="match status" value="1"/>
</dbReference>
<dbReference type="Gene3D" id="1.25.40.10">
    <property type="entry name" value="Tetratricopeptide repeat domain"/>
    <property type="match status" value="3"/>
</dbReference>
<dbReference type="EMBL" id="SEOQ01000636">
    <property type="protein sequence ID" value="TFY59150.1"/>
    <property type="molecule type" value="Genomic_DNA"/>
</dbReference>
<evidence type="ECO:0000256" key="1">
    <source>
        <dbReference type="ARBA" id="ARBA00006192"/>
    </source>
</evidence>
<accession>A0A4Y9YAT2</accession>
<dbReference type="InterPro" id="IPR002885">
    <property type="entry name" value="PPR_rpt"/>
</dbReference>
<feature type="compositionally biased region" description="Basic and acidic residues" evidence="6">
    <location>
        <begin position="469"/>
        <end position="478"/>
    </location>
</feature>
<dbReference type="STRING" id="205917.A0A4Y9YAT2"/>
<evidence type="ECO:0000256" key="3">
    <source>
        <dbReference type="ARBA" id="ARBA00044493"/>
    </source>
</evidence>
<name>A0A4Y9YAT2_9AGAM</name>
<feature type="region of interest" description="Disordered" evidence="6">
    <location>
        <begin position="463"/>
        <end position="494"/>
    </location>
</feature>
<protein>
    <recommendedName>
        <fullName evidence="9">Pentacotripeptide-repeat region of PRORP domain-containing protein</fullName>
    </recommendedName>
</protein>